<sequence length="250" mass="28947">MDENILKTLCELFGYEEYVQYFNDHVYDTLEDFLKNGLEEFIVFAPDVIRAKSFTDKIKKKEKQNNQSVVTIEDQISIESIEEYSPIDLVNKVNNLEAKIQELNMQVGKILNVLSSNSRTETADGNIIIDFELKWIITQEELMASAQDRSNYDLSSLLDATCGRSLFEDNQKFDNLSQNMKDGLEKICQCFTKKKISLYGGSEKKLLTQTLARMKKRFTNLNRKRKRIEDSDQDQETNSLSDTENLNDTN</sequence>
<proteinExistence type="predicted"/>
<comment type="caution">
    <text evidence="2">The sequence shown here is derived from an EMBL/GenBank/DDBJ whole genome shotgun (WGS) entry which is preliminary data.</text>
</comment>
<evidence type="ECO:0000313" key="3">
    <source>
        <dbReference type="Proteomes" id="UP001142055"/>
    </source>
</evidence>
<name>A0A9Q0LYB1_BLOTA</name>
<dbReference type="EMBL" id="JAPWDV010000004">
    <property type="protein sequence ID" value="KAJ6215371.1"/>
    <property type="molecule type" value="Genomic_DNA"/>
</dbReference>
<accession>A0A9Q0LYB1</accession>
<reference evidence="2" key="1">
    <citation type="submission" date="2022-12" db="EMBL/GenBank/DDBJ databases">
        <title>Genome assemblies of Blomia tropicalis.</title>
        <authorList>
            <person name="Cui Y."/>
        </authorList>
    </citation>
    <scope>NUCLEOTIDE SEQUENCE</scope>
    <source>
        <tissue evidence="2">Adult mites</tissue>
    </source>
</reference>
<feature type="region of interest" description="Disordered" evidence="1">
    <location>
        <begin position="222"/>
        <end position="250"/>
    </location>
</feature>
<organism evidence="2 3">
    <name type="scientific">Blomia tropicalis</name>
    <name type="common">Mite</name>
    <dbReference type="NCBI Taxonomy" id="40697"/>
    <lineage>
        <taxon>Eukaryota</taxon>
        <taxon>Metazoa</taxon>
        <taxon>Ecdysozoa</taxon>
        <taxon>Arthropoda</taxon>
        <taxon>Chelicerata</taxon>
        <taxon>Arachnida</taxon>
        <taxon>Acari</taxon>
        <taxon>Acariformes</taxon>
        <taxon>Sarcoptiformes</taxon>
        <taxon>Astigmata</taxon>
        <taxon>Glycyphagoidea</taxon>
        <taxon>Echimyopodidae</taxon>
        <taxon>Blomia</taxon>
    </lineage>
</organism>
<dbReference type="Proteomes" id="UP001142055">
    <property type="component" value="Chromosome 4"/>
</dbReference>
<protein>
    <submittedName>
        <fullName evidence="2">Uncharacterized protein</fullName>
    </submittedName>
</protein>
<feature type="compositionally biased region" description="Polar residues" evidence="1">
    <location>
        <begin position="236"/>
        <end position="250"/>
    </location>
</feature>
<evidence type="ECO:0000256" key="1">
    <source>
        <dbReference type="SAM" id="MobiDB-lite"/>
    </source>
</evidence>
<keyword evidence="3" id="KW-1185">Reference proteome</keyword>
<gene>
    <name evidence="2" type="ORF">RDWZM_009871</name>
</gene>
<evidence type="ECO:0000313" key="2">
    <source>
        <dbReference type="EMBL" id="KAJ6215371.1"/>
    </source>
</evidence>
<dbReference type="AlphaFoldDB" id="A0A9Q0LYB1"/>